<feature type="domain" description="Glycosyl transferase family 1" evidence="2">
    <location>
        <begin position="186"/>
        <end position="349"/>
    </location>
</feature>
<dbReference type="InterPro" id="IPR001296">
    <property type="entry name" value="Glyco_trans_1"/>
</dbReference>
<dbReference type="PANTHER" id="PTHR12526">
    <property type="entry name" value="GLYCOSYLTRANSFERASE"/>
    <property type="match status" value="1"/>
</dbReference>
<organism evidence="3 4">
    <name type="scientific">Panacibacter ginsenosidivorans</name>
    <dbReference type="NCBI Taxonomy" id="1813871"/>
    <lineage>
        <taxon>Bacteria</taxon>
        <taxon>Pseudomonadati</taxon>
        <taxon>Bacteroidota</taxon>
        <taxon>Chitinophagia</taxon>
        <taxon>Chitinophagales</taxon>
        <taxon>Chitinophagaceae</taxon>
        <taxon>Panacibacter</taxon>
    </lineage>
</organism>
<dbReference type="OrthoDB" id="7560678at2"/>
<dbReference type="Pfam" id="PF00534">
    <property type="entry name" value="Glycos_transf_1"/>
    <property type="match status" value="1"/>
</dbReference>
<dbReference type="AlphaFoldDB" id="A0A5B8VC12"/>
<dbReference type="Proteomes" id="UP000321533">
    <property type="component" value="Chromosome"/>
</dbReference>
<keyword evidence="1" id="KW-0812">Transmembrane</keyword>
<name>A0A5B8VC12_9BACT</name>
<dbReference type="RefSeq" id="WP_147190716.1">
    <property type="nucleotide sequence ID" value="NZ_CP042435.1"/>
</dbReference>
<keyword evidence="1" id="KW-1133">Transmembrane helix</keyword>
<evidence type="ECO:0000313" key="4">
    <source>
        <dbReference type="Proteomes" id="UP000321533"/>
    </source>
</evidence>
<sequence>MSDKKANILFFCSFPPPNTGQTIATKLIHDALADYYSIDVINIADENRFKRKSGAFSFSIVITLVKKFVELRKKLKTKSYDIVYVVFAPYTFSLLRDLAYTIIIKRSSEAVLIAHLHCGNYGDNFKKGIKKKLFDYLLQQTNKLIFLSPLLKHFKYPAEKTFFLTNMISADVVCTNKEVEEKLSARQNEGQFRIFFISNMIIEKGYEDLIAAAKILKQKNTKSFSVHLVGSWPSDGIREEFEKKLKEEKLEELVNIYGTVTDRAKIKSFFLEADVLVLPTYYPVEAQPLSIIEAFNAATPVISTYHASIPDMIAEGKNGFLIQARSPKEIADRIETLFEFSSWHQMACNARKSYLETYQRNITLPKLLEIFKS</sequence>
<dbReference type="PANTHER" id="PTHR12526:SF637">
    <property type="entry name" value="GLYCOSYLTRANSFERASE EPSF-RELATED"/>
    <property type="match status" value="1"/>
</dbReference>
<gene>
    <name evidence="3" type="ORF">FRZ67_15080</name>
</gene>
<keyword evidence="4" id="KW-1185">Reference proteome</keyword>
<dbReference type="SUPFAM" id="SSF53756">
    <property type="entry name" value="UDP-Glycosyltransferase/glycogen phosphorylase"/>
    <property type="match status" value="1"/>
</dbReference>
<keyword evidence="1" id="KW-0472">Membrane</keyword>
<protein>
    <submittedName>
        <fullName evidence="3">Glycosyltransferase family 4 protein</fullName>
    </submittedName>
</protein>
<proteinExistence type="predicted"/>
<dbReference type="GO" id="GO:0016757">
    <property type="term" value="F:glycosyltransferase activity"/>
    <property type="evidence" value="ECO:0007669"/>
    <property type="project" value="InterPro"/>
</dbReference>
<evidence type="ECO:0000313" key="3">
    <source>
        <dbReference type="EMBL" id="QEC68565.1"/>
    </source>
</evidence>
<evidence type="ECO:0000256" key="1">
    <source>
        <dbReference type="SAM" id="Phobius"/>
    </source>
</evidence>
<feature type="transmembrane region" description="Helical" evidence="1">
    <location>
        <begin position="82"/>
        <end position="103"/>
    </location>
</feature>
<dbReference type="CDD" id="cd03801">
    <property type="entry name" value="GT4_PimA-like"/>
    <property type="match status" value="1"/>
</dbReference>
<dbReference type="KEGG" id="pgin:FRZ67_15080"/>
<reference evidence="3 4" key="1">
    <citation type="journal article" date="2016" name="Int. J. Syst. Evol. Microbiol.">
        <title>Panacibacter ginsenosidivorans gen. nov., sp. nov., with ginsenoside converting activity isolated from soil of a ginseng field.</title>
        <authorList>
            <person name="Siddiqi M.Z."/>
            <person name="Muhammad Shafi S."/>
            <person name="Choi K.D."/>
            <person name="Im W.T."/>
        </authorList>
    </citation>
    <scope>NUCLEOTIDE SEQUENCE [LARGE SCALE GENOMIC DNA]</scope>
    <source>
        <strain evidence="3 4">Gsoil1550</strain>
    </source>
</reference>
<dbReference type="EMBL" id="CP042435">
    <property type="protein sequence ID" value="QEC68565.1"/>
    <property type="molecule type" value="Genomic_DNA"/>
</dbReference>
<keyword evidence="3" id="KW-0808">Transferase</keyword>
<dbReference type="Gene3D" id="3.40.50.2000">
    <property type="entry name" value="Glycogen Phosphorylase B"/>
    <property type="match status" value="2"/>
</dbReference>
<accession>A0A5B8VC12</accession>
<evidence type="ECO:0000259" key="2">
    <source>
        <dbReference type="Pfam" id="PF00534"/>
    </source>
</evidence>